<feature type="transmembrane region" description="Helical" evidence="1">
    <location>
        <begin position="128"/>
        <end position="148"/>
    </location>
</feature>
<evidence type="ECO:0000256" key="1">
    <source>
        <dbReference type="SAM" id="Phobius"/>
    </source>
</evidence>
<feature type="transmembrane region" description="Helical" evidence="1">
    <location>
        <begin position="59"/>
        <end position="78"/>
    </location>
</feature>
<sequence>MLRKKLYHYDVAILYFIQEKCRRPIWTPLMVGASMLGNGGLLWLGVSAALLAIPGWRRVGYTILAALVLGLLIGNVAIKLAVGRTRPYVALARKVLHIAPPQDSSFPSCHTLSSFAAATVLFMADYRLGLIAGAVAAVIAFSRLYLFVHYPSDVLAGLVLGIGVAVLTVLLLQAYVWHGHGFMGFYRLVP</sequence>
<feature type="transmembrane region" description="Helical" evidence="1">
    <location>
        <begin position="29"/>
        <end position="53"/>
    </location>
</feature>
<evidence type="ECO:0000313" key="3">
    <source>
        <dbReference type="EMBL" id="MBC3515048.1"/>
    </source>
</evidence>
<dbReference type="Pfam" id="PF01569">
    <property type="entry name" value="PAP2"/>
    <property type="match status" value="1"/>
</dbReference>
<keyword evidence="1" id="KW-1133">Transmembrane helix</keyword>
<reference evidence="3" key="1">
    <citation type="submission" date="2020-08" db="EMBL/GenBank/DDBJ databases">
        <authorList>
            <person name="Liu C."/>
            <person name="Sun Q."/>
        </authorList>
    </citation>
    <scope>NUCLEOTIDE SEQUENCE</scope>
    <source>
        <strain evidence="3">NSJ-65</strain>
    </source>
</reference>
<accession>A0A8J6INN5</accession>
<dbReference type="Gene3D" id="1.20.144.10">
    <property type="entry name" value="Phosphatidic acid phosphatase type 2/haloperoxidase"/>
    <property type="match status" value="1"/>
</dbReference>
<dbReference type="RefSeq" id="WP_105203386.1">
    <property type="nucleotide sequence ID" value="NZ_JACOGI010000001.1"/>
</dbReference>
<name>A0A8J6INN5_9FIRM</name>
<dbReference type="InterPro" id="IPR036938">
    <property type="entry name" value="PAP2/HPO_sf"/>
</dbReference>
<dbReference type="SMART" id="SM00014">
    <property type="entry name" value="acidPPc"/>
    <property type="match status" value="1"/>
</dbReference>
<dbReference type="OrthoDB" id="9789113at2"/>
<feature type="domain" description="Phosphatidic acid phosphatase type 2/haloperoxidase" evidence="2">
    <location>
        <begin position="59"/>
        <end position="169"/>
    </location>
</feature>
<dbReference type="EMBL" id="JACOGI010000001">
    <property type="protein sequence ID" value="MBC3515048.1"/>
    <property type="molecule type" value="Genomic_DNA"/>
</dbReference>
<evidence type="ECO:0000259" key="2">
    <source>
        <dbReference type="SMART" id="SM00014"/>
    </source>
</evidence>
<keyword evidence="1" id="KW-0472">Membrane</keyword>
<feature type="transmembrane region" description="Helical" evidence="1">
    <location>
        <begin position="154"/>
        <end position="177"/>
    </location>
</feature>
<evidence type="ECO:0000313" key="4">
    <source>
        <dbReference type="Proteomes" id="UP000597668"/>
    </source>
</evidence>
<organism evidence="3 4">
    <name type="scientific">Neobittarella massiliensis</name>
    <name type="common">ex Bilen et al. 2018</name>
    <dbReference type="NCBI Taxonomy" id="2041842"/>
    <lineage>
        <taxon>Bacteria</taxon>
        <taxon>Bacillati</taxon>
        <taxon>Bacillota</taxon>
        <taxon>Clostridia</taxon>
        <taxon>Eubacteriales</taxon>
        <taxon>Oscillospiraceae</taxon>
        <taxon>Neobittarella (ex Bilen et al. 2018)</taxon>
    </lineage>
</organism>
<comment type="caution">
    <text evidence="3">The sequence shown here is derived from an EMBL/GenBank/DDBJ whole genome shotgun (WGS) entry which is preliminary data.</text>
</comment>
<keyword evidence="1" id="KW-0812">Transmembrane</keyword>
<gene>
    <name evidence="3" type="ORF">H8K20_01410</name>
</gene>
<proteinExistence type="predicted"/>
<dbReference type="AlphaFoldDB" id="A0A8J6INN5"/>
<dbReference type="PANTHER" id="PTHR14969:SF13">
    <property type="entry name" value="AT30094P"/>
    <property type="match status" value="1"/>
</dbReference>
<dbReference type="SUPFAM" id="SSF48317">
    <property type="entry name" value="Acid phosphatase/Vanadium-dependent haloperoxidase"/>
    <property type="match status" value="1"/>
</dbReference>
<dbReference type="PANTHER" id="PTHR14969">
    <property type="entry name" value="SPHINGOSINE-1-PHOSPHATE PHOSPHOHYDROLASE"/>
    <property type="match status" value="1"/>
</dbReference>
<dbReference type="InterPro" id="IPR000326">
    <property type="entry name" value="PAP2/HPO"/>
</dbReference>
<dbReference type="Proteomes" id="UP000597668">
    <property type="component" value="Unassembled WGS sequence"/>
</dbReference>
<keyword evidence="4" id="KW-1185">Reference proteome</keyword>
<protein>
    <submittedName>
        <fullName evidence="3">Phosphatase PAP2 family protein</fullName>
    </submittedName>
</protein>